<dbReference type="InterPro" id="IPR025323">
    <property type="entry name" value="DUF4229"/>
</dbReference>
<evidence type="ECO:0000256" key="1">
    <source>
        <dbReference type="SAM" id="MobiDB-lite"/>
    </source>
</evidence>
<keyword evidence="2" id="KW-0472">Membrane</keyword>
<protein>
    <submittedName>
        <fullName evidence="3">Uncharacterized protein DUF4229</fullName>
    </submittedName>
</protein>
<dbReference type="Pfam" id="PF14012">
    <property type="entry name" value="DUF4229"/>
    <property type="match status" value="1"/>
</dbReference>
<dbReference type="EMBL" id="PTJD01000010">
    <property type="protein sequence ID" value="PPK93517.1"/>
    <property type="molecule type" value="Genomic_DNA"/>
</dbReference>
<accession>A0A2S6IH50</accession>
<keyword evidence="2" id="KW-1133">Transmembrane helix</keyword>
<dbReference type="Proteomes" id="UP000239485">
    <property type="component" value="Unassembled WGS sequence"/>
</dbReference>
<feature type="transmembrane region" description="Helical" evidence="2">
    <location>
        <begin position="45"/>
        <end position="63"/>
    </location>
</feature>
<keyword evidence="4" id="KW-1185">Reference proteome</keyword>
<keyword evidence="2" id="KW-0812">Transmembrane</keyword>
<reference evidence="3 4" key="1">
    <citation type="submission" date="2018-02" db="EMBL/GenBank/DDBJ databases">
        <title>Genomic Encyclopedia of Archaeal and Bacterial Type Strains, Phase II (KMG-II): from individual species to whole genera.</title>
        <authorList>
            <person name="Goeker M."/>
        </authorList>
    </citation>
    <scope>NUCLEOTIDE SEQUENCE [LARGE SCALE GENOMIC DNA]</scope>
    <source>
        <strain evidence="3 4">DSM 22857</strain>
    </source>
</reference>
<sequence>MASPQKPPHGVPAGGVSPYLKYTVLRLGVFVLALVVLTWAGARGWLALGLAAVVSVLLSLVLLRRQREEMALALQRRIDARTAAGPKPTSFGRAADADADAEDAEAGGDAQR</sequence>
<evidence type="ECO:0000313" key="4">
    <source>
        <dbReference type="Proteomes" id="UP000239485"/>
    </source>
</evidence>
<name>A0A2S6IH50_9ACTN</name>
<dbReference type="AlphaFoldDB" id="A0A2S6IH50"/>
<proteinExistence type="predicted"/>
<organism evidence="3 4">
    <name type="scientific">Kineococcus xinjiangensis</name>
    <dbReference type="NCBI Taxonomy" id="512762"/>
    <lineage>
        <taxon>Bacteria</taxon>
        <taxon>Bacillati</taxon>
        <taxon>Actinomycetota</taxon>
        <taxon>Actinomycetes</taxon>
        <taxon>Kineosporiales</taxon>
        <taxon>Kineosporiaceae</taxon>
        <taxon>Kineococcus</taxon>
    </lineage>
</organism>
<gene>
    <name evidence="3" type="ORF">CLV92_110145</name>
</gene>
<dbReference type="RefSeq" id="WP_104433801.1">
    <property type="nucleotide sequence ID" value="NZ_PTJD01000010.1"/>
</dbReference>
<feature type="region of interest" description="Disordered" evidence="1">
    <location>
        <begin position="83"/>
        <end position="112"/>
    </location>
</feature>
<evidence type="ECO:0000313" key="3">
    <source>
        <dbReference type="EMBL" id="PPK93517.1"/>
    </source>
</evidence>
<comment type="caution">
    <text evidence="3">The sequence shown here is derived from an EMBL/GenBank/DDBJ whole genome shotgun (WGS) entry which is preliminary data.</text>
</comment>
<feature type="transmembrane region" description="Helical" evidence="2">
    <location>
        <begin position="20"/>
        <end position="39"/>
    </location>
</feature>
<feature type="compositionally biased region" description="Acidic residues" evidence="1">
    <location>
        <begin position="97"/>
        <end position="106"/>
    </location>
</feature>
<evidence type="ECO:0000256" key="2">
    <source>
        <dbReference type="SAM" id="Phobius"/>
    </source>
</evidence>